<feature type="domain" description="FAS1-like dehydratase" evidence="1">
    <location>
        <begin position="11"/>
        <end position="163"/>
    </location>
</feature>
<name>A0ABS7F597_9PROT</name>
<evidence type="ECO:0000259" key="1">
    <source>
        <dbReference type="Pfam" id="PF13452"/>
    </source>
</evidence>
<gene>
    <name evidence="2" type="ORF">K1J50_15000</name>
</gene>
<dbReference type="SUPFAM" id="SSF54637">
    <property type="entry name" value="Thioesterase/thiol ester dehydrase-isomerase"/>
    <property type="match status" value="1"/>
</dbReference>
<dbReference type="Pfam" id="PF13452">
    <property type="entry name" value="FAS1_DH_region"/>
    <property type="match status" value="1"/>
</dbReference>
<protein>
    <submittedName>
        <fullName evidence="2">MaoC family dehydratase N-terminal domain-containing protein</fullName>
    </submittedName>
</protein>
<dbReference type="InterPro" id="IPR039569">
    <property type="entry name" value="FAS1-like_DH_region"/>
</dbReference>
<dbReference type="InterPro" id="IPR029069">
    <property type="entry name" value="HotDog_dom_sf"/>
</dbReference>
<evidence type="ECO:0000313" key="2">
    <source>
        <dbReference type="EMBL" id="MBW8270791.1"/>
    </source>
</evidence>
<dbReference type="Proteomes" id="UP001519924">
    <property type="component" value="Unassembled WGS sequence"/>
</dbReference>
<accession>A0ABS7F597</accession>
<comment type="caution">
    <text evidence="2">The sequence shown here is derived from an EMBL/GenBank/DDBJ whole genome shotgun (WGS) entry which is preliminary data.</text>
</comment>
<reference evidence="2 3" key="1">
    <citation type="submission" date="2021-08" db="EMBL/GenBank/DDBJ databases">
        <title>Caldovatus sediminis gen. nov., sp. nov., a moderately thermophilic bacterium isolated from a hot spring.</title>
        <authorList>
            <person name="Hu C.-J."/>
            <person name="Li W.-J."/>
            <person name="Xian W.-D."/>
        </authorList>
    </citation>
    <scope>NUCLEOTIDE SEQUENCE [LARGE SCALE GENOMIC DNA]</scope>
    <source>
        <strain evidence="2 3">SYSU G05006</strain>
    </source>
</reference>
<evidence type="ECO:0000313" key="3">
    <source>
        <dbReference type="Proteomes" id="UP001519924"/>
    </source>
</evidence>
<keyword evidence="3" id="KW-1185">Reference proteome</keyword>
<dbReference type="EMBL" id="JAHZUY010000053">
    <property type="protein sequence ID" value="MBW8270791.1"/>
    <property type="molecule type" value="Genomic_DNA"/>
</dbReference>
<proteinExistence type="predicted"/>
<dbReference type="Gene3D" id="3.10.129.10">
    <property type="entry name" value="Hotdog Thioesterase"/>
    <property type="match status" value="1"/>
</dbReference>
<sequence>MPLLTDEVRKHIGAESAPFPACDPVEKGAVRRYAQAIMDPDPAYASDEAGARYGGAVAPPLYPAFMFRTPFGAPDVLTERAHDPDFDGLVMGVRDGLPELPLHGFALLNGGAEVEFYRYARHGETVFQKSRYADIYERETRAGPMIFVVIETEYTNGAGELLMRARKTIIRRK</sequence>
<organism evidence="2 3">
    <name type="scientific">Caldovatus aquaticus</name>
    <dbReference type="NCBI Taxonomy" id="2865671"/>
    <lineage>
        <taxon>Bacteria</taxon>
        <taxon>Pseudomonadati</taxon>
        <taxon>Pseudomonadota</taxon>
        <taxon>Alphaproteobacteria</taxon>
        <taxon>Acetobacterales</taxon>
        <taxon>Roseomonadaceae</taxon>
        <taxon>Caldovatus</taxon>
    </lineage>
</organism>
<dbReference type="RefSeq" id="WP_220118578.1">
    <property type="nucleotide sequence ID" value="NZ_JAHZUY010000053.1"/>
</dbReference>